<reference evidence="8 9" key="1">
    <citation type="submission" date="2019-12" db="EMBL/GenBank/DDBJ databases">
        <title>Mucilaginibacter sp. HME9299 genome sequencing and assembly.</title>
        <authorList>
            <person name="Kang H."/>
            <person name="Kim H."/>
            <person name="Joh K."/>
        </authorList>
    </citation>
    <scope>NUCLEOTIDE SEQUENCE [LARGE SCALE GENOMIC DNA]</scope>
    <source>
        <strain evidence="8 9">HME9299</strain>
    </source>
</reference>
<protein>
    <submittedName>
        <fullName evidence="8">RagB/SusD family nutrient uptake outer membrane protein</fullName>
    </submittedName>
</protein>
<keyword evidence="4" id="KW-0472">Membrane</keyword>
<gene>
    <name evidence="8" type="ORF">GO816_17870</name>
</gene>
<sequence>MNRILTIMIAALALVCGSCKKLLEEKPYSVVSTGNFYQTASDAELALTGVYDVLNTPSVQGLGNQALWGRGIHYMTNLGVDDLTQDVRFSVGVPELVPFYNYTYTSENLLIWYSYFTFYAGINRANFVIDKVPSINMNAARRAQIVGEAKLLRGLFYTYLSWLWGGVPVITKTDPDFTSPRSTLQQVLQQAKDDLKAAYDVLPSRNAIAGRMNKYSASGFLAKVYLYEASGKQNNVGKDLNFPLNSLDYVDVAASYAEALKYCKDIYDNSGYKLLRPYNNLFLSATEVSARDENMMIVQSGAGGNQEYILFSQLSGPRGNTRDNSGTSGFLRPVRESYTKLNANDGRISTFSGLLNTTTNFTTVNGYKYYTPDPIAANLANLSTNKWREDDTKARAARGVVVWGGEADFAILRFADIILMYAEARFQTGDEAGARTLLREVRLRACADDVAKTNLITTAYLKPSFMDELMDERGRELAAEGWRRIDLIRTGRIASVVSNLSTTVLFTGQDPVSVRQNFQPYKIWYPIPSRDIATNPSLIQNPGY</sequence>
<dbReference type="InterPro" id="IPR033985">
    <property type="entry name" value="SusD-like_N"/>
</dbReference>
<comment type="caution">
    <text evidence="8">The sequence shown here is derived from an EMBL/GenBank/DDBJ whole genome shotgun (WGS) entry which is preliminary data.</text>
</comment>
<name>A0A6I4IR77_9SPHI</name>
<feature type="domain" description="RagB/SusD" evidence="6">
    <location>
        <begin position="378"/>
        <end position="544"/>
    </location>
</feature>
<evidence type="ECO:0000259" key="7">
    <source>
        <dbReference type="Pfam" id="PF14322"/>
    </source>
</evidence>
<evidence type="ECO:0000256" key="1">
    <source>
        <dbReference type="ARBA" id="ARBA00004442"/>
    </source>
</evidence>
<evidence type="ECO:0000256" key="3">
    <source>
        <dbReference type="ARBA" id="ARBA00022729"/>
    </source>
</evidence>
<dbReference type="Pfam" id="PF07980">
    <property type="entry name" value="SusD_RagB"/>
    <property type="match status" value="1"/>
</dbReference>
<comment type="subcellular location">
    <subcellularLocation>
        <location evidence="1">Cell outer membrane</location>
    </subcellularLocation>
</comment>
<evidence type="ECO:0000256" key="4">
    <source>
        <dbReference type="ARBA" id="ARBA00023136"/>
    </source>
</evidence>
<dbReference type="AlphaFoldDB" id="A0A6I4IR77"/>
<dbReference type="GO" id="GO:0009279">
    <property type="term" value="C:cell outer membrane"/>
    <property type="evidence" value="ECO:0007669"/>
    <property type="project" value="UniProtKB-SubCell"/>
</dbReference>
<evidence type="ECO:0000256" key="5">
    <source>
        <dbReference type="ARBA" id="ARBA00023237"/>
    </source>
</evidence>
<dbReference type="Gene3D" id="1.25.40.390">
    <property type="match status" value="1"/>
</dbReference>
<evidence type="ECO:0000259" key="6">
    <source>
        <dbReference type="Pfam" id="PF07980"/>
    </source>
</evidence>
<evidence type="ECO:0000313" key="8">
    <source>
        <dbReference type="EMBL" id="MVN93003.1"/>
    </source>
</evidence>
<keyword evidence="5" id="KW-0998">Cell outer membrane</keyword>
<dbReference type="InterPro" id="IPR012944">
    <property type="entry name" value="SusD_RagB_dom"/>
</dbReference>
<evidence type="ECO:0000313" key="9">
    <source>
        <dbReference type="Proteomes" id="UP000434850"/>
    </source>
</evidence>
<dbReference type="EMBL" id="WQLA01000008">
    <property type="protein sequence ID" value="MVN93003.1"/>
    <property type="molecule type" value="Genomic_DNA"/>
</dbReference>
<proteinExistence type="inferred from homology"/>
<feature type="domain" description="SusD-like N-terminal" evidence="7">
    <location>
        <begin position="79"/>
        <end position="226"/>
    </location>
</feature>
<evidence type="ECO:0000256" key="2">
    <source>
        <dbReference type="ARBA" id="ARBA00006275"/>
    </source>
</evidence>
<comment type="similarity">
    <text evidence="2">Belongs to the SusD family.</text>
</comment>
<dbReference type="OrthoDB" id="5694214at2"/>
<keyword evidence="9" id="KW-1185">Reference proteome</keyword>
<dbReference type="SUPFAM" id="SSF48452">
    <property type="entry name" value="TPR-like"/>
    <property type="match status" value="1"/>
</dbReference>
<accession>A0A6I4IR77</accession>
<keyword evidence="3" id="KW-0732">Signal</keyword>
<dbReference type="RefSeq" id="WP_157543322.1">
    <property type="nucleotide sequence ID" value="NZ_WQLA01000008.1"/>
</dbReference>
<dbReference type="InterPro" id="IPR011990">
    <property type="entry name" value="TPR-like_helical_dom_sf"/>
</dbReference>
<organism evidence="8 9">
    <name type="scientific">Mucilaginibacter aquatilis</name>
    <dbReference type="NCBI Taxonomy" id="1517760"/>
    <lineage>
        <taxon>Bacteria</taxon>
        <taxon>Pseudomonadati</taxon>
        <taxon>Bacteroidota</taxon>
        <taxon>Sphingobacteriia</taxon>
        <taxon>Sphingobacteriales</taxon>
        <taxon>Sphingobacteriaceae</taxon>
        <taxon>Mucilaginibacter</taxon>
    </lineage>
</organism>
<dbReference type="Pfam" id="PF14322">
    <property type="entry name" value="SusD-like_3"/>
    <property type="match status" value="1"/>
</dbReference>
<dbReference type="Proteomes" id="UP000434850">
    <property type="component" value="Unassembled WGS sequence"/>
</dbReference>